<sequence>MARKRTSKVRRMESGPRGVNLRPTTGRVLWCRAKAGTSRVVKWVLVFAILAIAVAAGRSALQQVFLESEDFTLERVELRQWDHEDAPRLIDTNRLAAITGLDPTASIFAFQLNELEEKLTALPEIKRVRATRRMPNVLRIRIEERVPVAWVESPRDRIVGRSVQQGLLVDEEGVAFRPSRSMLSLVSELPVITTGEREGTIFREGEKVSGREFLRALELLKLAKRYLEPAGWSLPAVGLRNDYSLLAKTHTGTSVTFGLYEHERQIKDLLYILQHARETSRGLTRVNLIPERNIPVVFTQSGGNLTAPRSALESNLEAILTRS</sequence>
<dbReference type="PROSITE" id="PS51779">
    <property type="entry name" value="POTRA"/>
    <property type="match status" value="1"/>
</dbReference>
<name>A0A934RNB8_9BACT</name>
<dbReference type="InterPro" id="IPR034746">
    <property type="entry name" value="POTRA"/>
</dbReference>
<dbReference type="EMBL" id="JAENIO010000003">
    <property type="protein sequence ID" value="MBK1832812.1"/>
    <property type="molecule type" value="Genomic_DNA"/>
</dbReference>
<keyword evidence="3" id="KW-0132">Cell division</keyword>
<reference evidence="10" key="1">
    <citation type="submission" date="2021-01" db="EMBL/GenBank/DDBJ databases">
        <title>Modified the classification status of verrucomicrobia.</title>
        <authorList>
            <person name="Feng X."/>
        </authorList>
    </citation>
    <scope>NUCLEOTIDE SEQUENCE</scope>
    <source>
        <strain evidence="10">KCTC 12986</strain>
    </source>
</reference>
<evidence type="ECO:0000313" key="10">
    <source>
        <dbReference type="EMBL" id="MBK1832812.1"/>
    </source>
</evidence>
<dbReference type="PANTHER" id="PTHR35851">
    <property type="entry name" value="CELL DIVISION PROTEIN FTSQ"/>
    <property type="match status" value="1"/>
</dbReference>
<dbReference type="Gene3D" id="3.10.20.310">
    <property type="entry name" value="membrane protein fhac"/>
    <property type="match status" value="1"/>
</dbReference>
<evidence type="ECO:0000256" key="3">
    <source>
        <dbReference type="ARBA" id="ARBA00022618"/>
    </source>
</evidence>
<keyword evidence="11" id="KW-1185">Reference proteome</keyword>
<feature type="transmembrane region" description="Helical" evidence="8">
    <location>
        <begin position="40"/>
        <end position="61"/>
    </location>
</feature>
<evidence type="ECO:0000313" key="11">
    <source>
        <dbReference type="Proteomes" id="UP000604083"/>
    </source>
</evidence>
<dbReference type="InterPro" id="IPR026579">
    <property type="entry name" value="FtsQ"/>
</dbReference>
<evidence type="ECO:0000256" key="7">
    <source>
        <dbReference type="ARBA" id="ARBA00023306"/>
    </source>
</evidence>
<evidence type="ECO:0000259" key="9">
    <source>
        <dbReference type="PROSITE" id="PS51779"/>
    </source>
</evidence>
<dbReference type="GO" id="GO:0090529">
    <property type="term" value="P:cell septum assembly"/>
    <property type="evidence" value="ECO:0007669"/>
    <property type="project" value="InterPro"/>
</dbReference>
<gene>
    <name evidence="10" type="ORF">JIN78_01960</name>
</gene>
<feature type="domain" description="POTRA" evidence="9">
    <location>
        <begin position="71"/>
        <end position="145"/>
    </location>
</feature>
<dbReference type="InterPro" id="IPR013685">
    <property type="entry name" value="POTRA_FtsQ_type"/>
</dbReference>
<comment type="caution">
    <text evidence="10">The sequence shown here is derived from an EMBL/GenBank/DDBJ whole genome shotgun (WGS) entry which is preliminary data.</text>
</comment>
<evidence type="ECO:0000256" key="5">
    <source>
        <dbReference type="ARBA" id="ARBA00022989"/>
    </source>
</evidence>
<dbReference type="AlphaFoldDB" id="A0A934RNB8"/>
<dbReference type="PANTHER" id="PTHR35851:SF1">
    <property type="entry name" value="CELL DIVISION PROTEIN FTSQ"/>
    <property type="match status" value="1"/>
</dbReference>
<keyword evidence="7" id="KW-0131">Cell cycle</keyword>
<dbReference type="RefSeq" id="WP_200390248.1">
    <property type="nucleotide sequence ID" value="NZ_JAENIO010000003.1"/>
</dbReference>
<keyword evidence="5 8" id="KW-1133">Transmembrane helix</keyword>
<keyword evidence="6 8" id="KW-0472">Membrane</keyword>
<evidence type="ECO:0000256" key="1">
    <source>
        <dbReference type="ARBA" id="ARBA00004370"/>
    </source>
</evidence>
<keyword evidence="4 8" id="KW-0812">Transmembrane</keyword>
<comment type="subcellular location">
    <subcellularLocation>
        <location evidence="1">Membrane</location>
    </subcellularLocation>
</comment>
<evidence type="ECO:0000256" key="6">
    <source>
        <dbReference type="ARBA" id="ARBA00023136"/>
    </source>
</evidence>
<accession>A0A934RNB8</accession>
<evidence type="ECO:0000256" key="4">
    <source>
        <dbReference type="ARBA" id="ARBA00022692"/>
    </source>
</evidence>
<keyword evidence="2" id="KW-1003">Cell membrane</keyword>
<protein>
    <submittedName>
        <fullName evidence="10">FtsQ-type POTRA domain-containing protein</fullName>
    </submittedName>
</protein>
<organism evidence="10 11">
    <name type="scientific">Roseibacillus ishigakijimensis</name>
    <dbReference type="NCBI Taxonomy" id="454146"/>
    <lineage>
        <taxon>Bacteria</taxon>
        <taxon>Pseudomonadati</taxon>
        <taxon>Verrucomicrobiota</taxon>
        <taxon>Verrucomicrobiia</taxon>
        <taxon>Verrucomicrobiales</taxon>
        <taxon>Verrucomicrobiaceae</taxon>
        <taxon>Roseibacillus</taxon>
    </lineage>
</organism>
<proteinExistence type="predicted"/>
<dbReference type="Proteomes" id="UP000604083">
    <property type="component" value="Unassembled WGS sequence"/>
</dbReference>
<evidence type="ECO:0000256" key="2">
    <source>
        <dbReference type="ARBA" id="ARBA00022475"/>
    </source>
</evidence>
<dbReference type="Pfam" id="PF08478">
    <property type="entry name" value="POTRA_1"/>
    <property type="match status" value="1"/>
</dbReference>
<evidence type="ECO:0000256" key="8">
    <source>
        <dbReference type="SAM" id="Phobius"/>
    </source>
</evidence>
<dbReference type="GO" id="GO:0016020">
    <property type="term" value="C:membrane"/>
    <property type="evidence" value="ECO:0007669"/>
    <property type="project" value="UniProtKB-SubCell"/>
</dbReference>